<evidence type="ECO:0000313" key="2">
    <source>
        <dbReference type="EMBL" id="GLC88389.1"/>
    </source>
</evidence>
<dbReference type="Proteomes" id="UP001065593">
    <property type="component" value="Unassembled WGS sequence"/>
</dbReference>
<dbReference type="InterPro" id="IPR046720">
    <property type="entry name" value="DUF6612"/>
</dbReference>
<gene>
    <name evidence="2" type="ORF">LYSBPC_15160</name>
</gene>
<accession>A0ABQ5NJ43</accession>
<evidence type="ECO:0000313" key="3">
    <source>
        <dbReference type="Proteomes" id="UP001065593"/>
    </source>
</evidence>
<comment type="caution">
    <text evidence="2">The sequence shown here is derived from an EMBL/GenBank/DDBJ whole genome shotgun (WGS) entry which is preliminary data.</text>
</comment>
<protein>
    <recommendedName>
        <fullName evidence="4">Lipoprotein</fullName>
    </recommendedName>
</protein>
<dbReference type="PROSITE" id="PS51257">
    <property type="entry name" value="PROKAR_LIPOPROTEIN"/>
    <property type="match status" value="1"/>
</dbReference>
<reference evidence="2" key="1">
    <citation type="submission" date="2022-08" db="EMBL/GenBank/DDBJ databases">
        <title>Draft genome sequence of Lysinibacillus sp. strain KH24.</title>
        <authorList>
            <person name="Kanbe H."/>
            <person name="Itoh H."/>
        </authorList>
    </citation>
    <scope>NUCLEOTIDE SEQUENCE</scope>
    <source>
        <strain evidence="2">KH24</strain>
    </source>
</reference>
<sequence length="286" mass="32000">MKTLWKVVGISALAFTLAACNSSAKPTKNTTNKSELTLEQVYNKAVERQENITSASATMEMTQHTTAGSGEEAMEFSIDSQMTMDVVVDPMAMHLSGSMSMSDIAGTGEEPASMPLEMYMDQNKGFFMKDMSSDIWMKFPDSDFDDILAQTASSADTKEQLAQLKPFINDFTFEQTDDAYVLTLEAEGERFKKLIEEEVEKSMQSVGLGENPLDQLQIDKIHYIVYIDKKTFDTTKMNMDFDLKMDIEGETLAMTTASVITYTAFNHLKTIDIPQEIIDNATVIDY</sequence>
<dbReference type="Pfam" id="PF20316">
    <property type="entry name" value="DUF6612"/>
    <property type="match status" value="1"/>
</dbReference>
<name>A0ABQ5NJ43_9BACI</name>
<dbReference type="Gene3D" id="2.50.20.20">
    <property type="match status" value="1"/>
</dbReference>
<evidence type="ECO:0008006" key="4">
    <source>
        <dbReference type="Google" id="ProtNLM"/>
    </source>
</evidence>
<feature type="chain" id="PRO_5046658721" description="Lipoprotein" evidence="1">
    <location>
        <begin position="25"/>
        <end position="286"/>
    </location>
</feature>
<proteinExistence type="predicted"/>
<keyword evidence="1" id="KW-0732">Signal</keyword>
<feature type="signal peptide" evidence="1">
    <location>
        <begin position="1"/>
        <end position="24"/>
    </location>
</feature>
<dbReference type="EMBL" id="BRZA01000002">
    <property type="protein sequence ID" value="GLC88389.1"/>
    <property type="molecule type" value="Genomic_DNA"/>
</dbReference>
<organism evidence="2 3">
    <name type="scientific">Lysinibacillus piscis</name>
    <dbReference type="NCBI Taxonomy" id="2518931"/>
    <lineage>
        <taxon>Bacteria</taxon>
        <taxon>Bacillati</taxon>
        <taxon>Bacillota</taxon>
        <taxon>Bacilli</taxon>
        <taxon>Bacillales</taxon>
        <taxon>Bacillaceae</taxon>
        <taxon>Lysinibacillus</taxon>
    </lineage>
</organism>
<keyword evidence="3" id="KW-1185">Reference proteome</keyword>
<dbReference type="RefSeq" id="WP_373877038.1">
    <property type="nucleotide sequence ID" value="NZ_BRZA01000002.1"/>
</dbReference>
<evidence type="ECO:0000256" key="1">
    <source>
        <dbReference type="SAM" id="SignalP"/>
    </source>
</evidence>